<dbReference type="EMBL" id="UINC01002886">
    <property type="protein sequence ID" value="SVA01273.1"/>
    <property type="molecule type" value="Genomic_DNA"/>
</dbReference>
<comment type="similarity">
    <text evidence="1">Belongs to the DTD family.</text>
</comment>
<name>A0A381SJ43_9ZZZZ</name>
<dbReference type="GO" id="GO:0051500">
    <property type="term" value="F:D-tyrosyl-tRNA(Tyr) deacylase activity"/>
    <property type="evidence" value="ECO:0007669"/>
    <property type="project" value="TreeGrafter"/>
</dbReference>
<dbReference type="Pfam" id="PF02580">
    <property type="entry name" value="Tyr_Deacylase"/>
    <property type="match status" value="1"/>
</dbReference>
<dbReference type="PANTHER" id="PTHR10472:SF5">
    <property type="entry name" value="D-AMINOACYL-TRNA DEACYLASE 1"/>
    <property type="match status" value="1"/>
</dbReference>
<proteinExistence type="inferred from homology"/>
<evidence type="ECO:0000313" key="2">
    <source>
        <dbReference type="EMBL" id="SVA01273.1"/>
    </source>
</evidence>
<dbReference type="InterPro" id="IPR023509">
    <property type="entry name" value="DTD-like_sf"/>
</dbReference>
<dbReference type="FunFam" id="3.50.80.10:FF:000001">
    <property type="entry name" value="D-aminoacyl-tRNA deacylase"/>
    <property type="match status" value="1"/>
</dbReference>
<feature type="non-terminal residue" evidence="2">
    <location>
        <position position="1"/>
    </location>
</feature>
<evidence type="ECO:0000256" key="1">
    <source>
        <dbReference type="ARBA" id="ARBA00009673"/>
    </source>
</evidence>
<organism evidence="2">
    <name type="scientific">marine metagenome</name>
    <dbReference type="NCBI Taxonomy" id="408172"/>
    <lineage>
        <taxon>unclassified sequences</taxon>
        <taxon>metagenomes</taxon>
        <taxon>ecological metagenomes</taxon>
    </lineage>
</organism>
<gene>
    <name evidence="2" type="ORF">METZ01_LOCUS54127</name>
</gene>
<evidence type="ECO:0008006" key="3">
    <source>
        <dbReference type="Google" id="ProtNLM"/>
    </source>
</evidence>
<dbReference type="NCBIfam" id="TIGR00256">
    <property type="entry name" value="D-aminoacyl-tRNA deacylase"/>
    <property type="match status" value="1"/>
</dbReference>
<dbReference type="InterPro" id="IPR003732">
    <property type="entry name" value="Daa-tRNA_deacyls_DTD"/>
</dbReference>
<accession>A0A381SJ43</accession>
<dbReference type="PANTHER" id="PTHR10472">
    <property type="entry name" value="D-TYROSYL-TRNA TYR DEACYLASE"/>
    <property type="match status" value="1"/>
</dbReference>
<reference evidence="2" key="1">
    <citation type="submission" date="2018-05" db="EMBL/GenBank/DDBJ databases">
        <authorList>
            <person name="Lanie J.A."/>
            <person name="Ng W.-L."/>
            <person name="Kazmierczak K.M."/>
            <person name="Andrzejewski T.M."/>
            <person name="Davidsen T.M."/>
            <person name="Wayne K.J."/>
            <person name="Tettelin H."/>
            <person name="Glass J.I."/>
            <person name="Rusch D."/>
            <person name="Podicherti R."/>
            <person name="Tsui H.-C.T."/>
            <person name="Winkler M.E."/>
        </authorList>
    </citation>
    <scope>NUCLEOTIDE SEQUENCE</scope>
</reference>
<dbReference type="SUPFAM" id="SSF69500">
    <property type="entry name" value="DTD-like"/>
    <property type="match status" value="1"/>
</dbReference>
<sequence>VTVDGAVVGAVDAGLCVFVGVTHDDGEEQADRLAGKLSGLRIMDDDDGVMNRSVVDSGGEVLVVSQFTLYGDTTRGRRPTWIAAAPPEHAEPLIERVVQGLRDQGIVVETGRFRAAMQVELMNDGPATLLIEV</sequence>
<dbReference type="GO" id="GO:0005737">
    <property type="term" value="C:cytoplasm"/>
    <property type="evidence" value="ECO:0007669"/>
    <property type="project" value="InterPro"/>
</dbReference>
<dbReference type="HAMAP" id="MF_00518">
    <property type="entry name" value="Deacylase_Dtd"/>
    <property type="match status" value="1"/>
</dbReference>
<protein>
    <recommendedName>
        <fullName evidence="3">D-aminoacyl-tRNA deacylase</fullName>
    </recommendedName>
</protein>
<dbReference type="AlphaFoldDB" id="A0A381SJ43"/>
<dbReference type="Gene3D" id="3.50.80.10">
    <property type="entry name" value="D-tyrosyl-tRNA(Tyr) deacylase"/>
    <property type="match status" value="1"/>
</dbReference>